<dbReference type="EMBL" id="ANOH01000489">
    <property type="protein sequence ID" value="EMI51728.1"/>
    <property type="molecule type" value="Genomic_DNA"/>
</dbReference>
<proteinExistence type="predicted"/>
<organism evidence="1 2">
    <name type="scientific">Rhodopirellula sallentina SM41</name>
    <dbReference type="NCBI Taxonomy" id="1263870"/>
    <lineage>
        <taxon>Bacteria</taxon>
        <taxon>Pseudomonadati</taxon>
        <taxon>Planctomycetota</taxon>
        <taxon>Planctomycetia</taxon>
        <taxon>Pirellulales</taxon>
        <taxon>Pirellulaceae</taxon>
        <taxon>Rhodopirellula</taxon>
    </lineage>
</organism>
<name>M5U712_9BACT</name>
<reference evidence="1 2" key="1">
    <citation type="journal article" date="2013" name="Mar. Genomics">
        <title>Expression of sulfatases in Rhodopirellula baltica and the diversity of sulfatases in the genus Rhodopirellula.</title>
        <authorList>
            <person name="Wegner C.E."/>
            <person name="Richter-Heitmann T."/>
            <person name="Klindworth A."/>
            <person name="Klockow C."/>
            <person name="Richter M."/>
            <person name="Achstetter T."/>
            <person name="Glockner F.O."/>
            <person name="Harder J."/>
        </authorList>
    </citation>
    <scope>NUCLEOTIDE SEQUENCE [LARGE SCALE GENOMIC DNA]</scope>
    <source>
        <strain evidence="1 2">SM41</strain>
    </source>
</reference>
<comment type="caution">
    <text evidence="1">The sequence shown here is derived from an EMBL/GenBank/DDBJ whole genome shotgun (WGS) entry which is preliminary data.</text>
</comment>
<evidence type="ECO:0000313" key="1">
    <source>
        <dbReference type="EMBL" id="EMI51728.1"/>
    </source>
</evidence>
<protein>
    <submittedName>
        <fullName evidence="1">Uncharacterized protein</fullName>
    </submittedName>
</protein>
<accession>M5U712</accession>
<gene>
    <name evidence="1" type="ORF">RSSM_06870</name>
</gene>
<dbReference type="Proteomes" id="UP000011885">
    <property type="component" value="Unassembled WGS sequence"/>
</dbReference>
<evidence type="ECO:0000313" key="2">
    <source>
        <dbReference type="Proteomes" id="UP000011885"/>
    </source>
</evidence>
<dbReference type="AlphaFoldDB" id="M5U712"/>
<keyword evidence="2" id="KW-1185">Reference proteome</keyword>
<sequence>MFLSFDQENVSALKFKTVPLAGEPEKLSVNPFFPMKITRQADRRESGSCWEAPSPRGKEVVQLLSAVQ</sequence>